<dbReference type="SUPFAM" id="SSF53448">
    <property type="entry name" value="Nucleotide-diphospho-sugar transferases"/>
    <property type="match status" value="1"/>
</dbReference>
<evidence type="ECO:0000256" key="1">
    <source>
        <dbReference type="ARBA" id="ARBA00009003"/>
    </source>
</evidence>
<reference evidence="2" key="1">
    <citation type="journal article" date="2021" name="Open Biol.">
        <title>Shared evolutionary footprints suggest mitochondrial oxidative damage underlies multiple complex I losses in fungi.</title>
        <authorList>
            <person name="Schikora-Tamarit M.A."/>
            <person name="Marcet-Houben M."/>
            <person name="Nosek J."/>
            <person name="Gabaldon T."/>
        </authorList>
    </citation>
    <scope>NUCLEOTIDE SEQUENCE</scope>
    <source>
        <strain evidence="2">CBS6075</strain>
    </source>
</reference>
<dbReference type="GO" id="GO:0000009">
    <property type="term" value="F:alpha-1,6-mannosyltransferase activity"/>
    <property type="evidence" value="ECO:0007669"/>
    <property type="project" value="InterPro"/>
</dbReference>
<dbReference type="GeneID" id="70236154"/>
<dbReference type="GO" id="GO:0000136">
    <property type="term" value="C:mannan polymerase complex"/>
    <property type="evidence" value="ECO:0007669"/>
    <property type="project" value="TreeGrafter"/>
</dbReference>
<dbReference type="InterPro" id="IPR029044">
    <property type="entry name" value="Nucleotide-diphossugar_trans"/>
</dbReference>
<dbReference type="GO" id="GO:0006487">
    <property type="term" value="P:protein N-linked glycosylation"/>
    <property type="evidence" value="ECO:0007669"/>
    <property type="project" value="TreeGrafter"/>
</dbReference>
<dbReference type="RefSeq" id="XP_046061204.1">
    <property type="nucleotide sequence ID" value="XM_046205240.1"/>
</dbReference>
<proteinExistence type="inferred from homology"/>
<evidence type="ECO:0008006" key="4">
    <source>
        <dbReference type="Google" id="ProtNLM"/>
    </source>
</evidence>
<gene>
    <name evidence="2" type="ORF">OGAPHI_004189</name>
</gene>
<protein>
    <recommendedName>
        <fullName evidence="4">Mannosyltransferase</fullName>
    </recommendedName>
</protein>
<dbReference type="Gene3D" id="3.90.550.20">
    <property type="match status" value="1"/>
</dbReference>
<dbReference type="Proteomes" id="UP000769157">
    <property type="component" value="Unassembled WGS sequence"/>
</dbReference>
<reference evidence="2" key="2">
    <citation type="submission" date="2021-01" db="EMBL/GenBank/DDBJ databases">
        <authorList>
            <person name="Schikora-Tamarit M.A."/>
        </authorList>
    </citation>
    <scope>NUCLEOTIDE SEQUENCE</scope>
    <source>
        <strain evidence="2">CBS6075</strain>
    </source>
</reference>
<accession>A0A9P8P693</accession>
<dbReference type="PANTHER" id="PTHR31834:SF9">
    <property type="entry name" value="INITIATION-SPECIFIC ALPHA-1,6-MANNOSYLTRANSFERASE"/>
    <property type="match status" value="1"/>
</dbReference>
<sequence>MYSSFSRYIESPGPIRPDSKGLGRSRTLSNVWRGYKHLILSTIAVFVVLNLTASKHPKSSLTAYKFSDFYTDGFFGNKTLVKTSPPAKNVHDMYVIESRLNHLFPYNKDDEVENNIWQVWKYKSDDKQFPVSCFPHIQRWRVVNDDYNHNLILMSEGEALIADYLKDEVPEVMEAFQKLPDIRLKYEFLKYLIVYIGGGLFADIDTLCAKPLKYWYDSRISQGKLTVGISSDYNDENWKLLYNRRLTLSNKLFRAKSHHPFLAKLIARITFMVFNDERLLKEVDWNAAFENLDSNGEPLIQCTGESIFTDTLFEYLNELKSPFVYRVARTDKDLLPEEIVGPETTDPISYKLVSMSVGPTQIDDVIIMPQVTFKGSAEFESHSGIGTKQDYTREYDDEDKREGYAKFYYARSLNLLTWDDFEDSE</sequence>
<dbReference type="InterPro" id="IPR007577">
    <property type="entry name" value="GlycoTrfase_DXD_sugar-bd_CS"/>
</dbReference>
<dbReference type="PANTHER" id="PTHR31834">
    <property type="entry name" value="INITIATION-SPECIFIC ALPHA-1,6-MANNOSYLTRANSFERASE"/>
    <property type="match status" value="1"/>
</dbReference>
<dbReference type="OrthoDB" id="409543at2759"/>
<dbReference type="AlphaFoldDB" id="A0A9P8P693"/>
<dbReference type="EMBL" id="JAEUBE010000295">
    <property type="protein sequence ID" value="KAH3666000.1"/>
    <property type="molecule type" value="Genomic_DNA"/>
</dbReference>
<keyword evidence="3" id="KW-1185">Reference proteome</keyword>
<comment type="similarity">
    <text evidence="1">Belongs to the glycosyltransferase 32 family.</text>
</comment>
<dbReference type="InterPro" id="IPR039367">
    <property type="entry name" value="Och1-like"/>
</dbReference>
<evidence type="ECO:0000313" key="3">
    <source>
        <dbReference type="Proteomes" id="UP000769157"/>
    </source>
</evidence>
<dbReference type="Pfam" id="PF04488">
    <property type="entry name" value="Gly_transf_sug"/>
    <property type="match status" value="1"/>
</dbReference>
<evidence type="ECO:0000313" key="2">
    <source>
        <dbReference type="EMBL" id="KAH3666000.1"/>
    </source>
</evidence>
<name>A0A9P8P693_9ASCO</name>
<organism evidence="2 3">
    <name type="scientific">Ogataea philodendri</name>
    <dbReference type="NCBI Taxonomy" id="1378263"/>
    <lineage>
        <taxon>Eukaryota</taxon>
        <taxon>Fungi</taxon>
        <taxon>Dikarya</taxon>
        <taxon>Ascomycota</taxon>
        <taxon>Saccharomycotina</taxon>
        <taxon>Pichiomycetes</taxon>
        <taxon>Pichiales</taxon>
        <taxon>Pichiaceae</taxon>
        <taxon>Ogataea</taxon>
    </lineage>
</organism>
<comment type="caution">
    <text evidence="2">The sequence shown here is derived from an EMBL/GenBank/DDBJ whole genome shotgun (WGS) entry which is preliminary data.</text>
</comment>